<accession>A0A2I0LEY9</accession>
<evidence type="ECO:0008006" key="8">
    <source>
        <dbReference type="Google" id="ProtNLM"/>
    </source>
</evidence>
<comment type="caution">
    <text evidence="6">The sequence shown here is derived from an EMBL/GenBank/DDBJ whole genome shotgun (WGS) entry which is preliminary data.</text>
</comment>
<comment type="subcellular location">
    <subcellularLocation>
        <location evidence="1">Nucleus</location>
    </subcellularLocation>
</comment>
<reference evidence="6 7" key="1">
    <citation type="submission" date="2017-11" db="EMBL/GenBank/DDBJ databases">
        <title>De-novo sequencing of pomegranate (Punica granatum L.) genome.</title>
        <authorList>
            <person name="Akparov Z."/>
            <person name="Amiraslanov A."/>
            <person name="Hajiyeva S."/>
            <person name="Abbasov M."/>
            <person name="Kaur K."/>
            <person name="Hamwieh A."/>
            <person name="Solovyev V."/>
            <person name="Salamov A."/>
            <person name="Braich B."/>
            <person name="Kosarev P."/>
            <person name="Mahmoud A."/>
            <person name="Hajiyev E."/>
            <person name="Babayeva S."/>
            <person name="Izzatullayeva V."/>
            <person name="Mammadov A."/>
            <person name="Mammadov A."/>
            <person name="Sharifova S."/>
            <person name="Ojaghi J."/>
            <person name="Eynullazada K."/>
            <person name="Bayramov B."/>
            <person name="Abdulazimova A."/>
            <person name="Shahmuradov I."/>
        </authorList>
    </citation>
    <scope>NUCLEOTIDE SEQUENCE [LARGE SCALE GENOMIC DNA]</scope>
    <source>
        <strain evidence="7">cv. AG2017</strain>
        <tissue evidence="6">Leaf</tissue>
    </source>
</reference>
<keyword evidence="4" id="KW-0804">Transcription</keyword>
<dbReference type="PANTHER" id="PTHR12691">
    <property type="entry name" value="MEDIATOR OF RNA POLYMERASE II TRANSCRIPTION SUBUNIT 23"/>
    <property type="match status" value="1"/>
</dbReference>
<dbReference type="PANTHER" id="PTHR12691:SF10">
    <property type="entry name" value="MEDIATOR OF RNA POLYMERASE II TRANSCRIPTION SUBUNIT 23"/>
    <property type="match status" value="1"/>
</dbReference>
<gene>
    <name evidence="6" type="ORF">CRG98_000377</name>
</gene>
<evidence type="ECO:0000313" key="7">
    <source>
        <dbReference type="Proteomes" id="UP000233551"/>
    </source>
</evidence>
<dbReference type="GO" id="GO:0006357">
    <property type="term" value="P:regulation of transcription by RNA polymerase II"/>
    <property type="evidence" value="ECO:0007669"/>
    <property type="project" value="TreeGrafter"/>
</dbReference>
<dbReference type="STRING" id="22663.A0A2I0LEY9"/>
<evidence type="ECO:0000256" key="5">
    <source>
        <dbReference type="ARBA" id="ARBA00023242"/>
    </source>
</evidence>
<name>A0A2I0LEY9_PUNGR</name>
<evidence type="ECO:0000256" key="3">
    <source>
        <dbReference type="ARBA" id="ARBA00023015"/>
    </source>
</evidence>
<sequence length="138" mass="15543">MFWVVSYTMAQPACETVMNWLSSGGHTDLLPGSNLQPNDRLMVMREVSSLPMSLLSGFSMNLCLKLAQQMEECLFSSQVVPSIAMVETYTRLLLIAPHSLFRSHISHLAQRNPALLSKPGVTLLSFEIINYRLLPLYR</sequence>
<dbReference type="GO" id="GO:0005667">
    <property type="term" value="C:transcription regulator complex"/>
    <property type="evidence" value="ECO:0007669"/>
    <property type="project" value="TreeGrafter"/>
</dbReference>
<keyword evidence="7" id="KW-1185">Reference proteome</keyword>
<comment type="similarity">
    <text evidence="2">Belongs to the Mediator complex subunit 23 family.</text>
</comment>
<evidence type="ECO:0000256" key="4">
    <source>
        <dbReference type="ARBA" id="ARBA00023163"/>
    </source>
</evidence>
<dbReference type="GO" id="GO:0010628">
    <property type="term" value="P:positive regulation of gene expression"/>
    <property type="evidence" value="ECO:0007669"/>
    <property type="project" value="TreeGrafter"/>
</dbReference>
<dbReference type="AlphaFoldDB" id="A0A2I0LEY9"/>
<dbReference type="EMBL" id="PGOL01000014">
    <property type="protein sequence ID" value="PKI79257.1"/>
    <property type="molecule type" value="Genomic_DNA"/>
</dbReference>
<dbReference type="GO" id="GO:0016592">
    <property type="term" value="C:mediator complex"/>
    <property type="evidence" value="ECO:0007669"/>
    <property type="project" value="TreeGrafter"/>
</dbReference>
<keyword evidence="3" id="KW-0805">Transcription regulation</keyword>
<dbReference type="Proteomes" id="UP000233551">
    <property type="component" value="Unassembled WGS sequence"/>
</dbReference>
<dbReference type="InterPro" id="IPR021629">
    <property type="entry name" value="Mediator_Med23"/>
</dbReference>
<keyword evidence="5" id="KW-0539">Nucleus</keyword>
<protein>
    <recommendedName>
        <fullName evidence="8">Mediator of RNA polymerase II transcription subunit 23</fullName>
    </recommendedName>
</protein>
<evidence type="ECO:0000256" key="2">
    <source>
        <dbReference type="ARBA" id="ARBA00010222"/>
    </source>
</evidence>
<evidence type="ECO:0000256" key="1">
    <source>
        <dbReference type="ARBA" id="ARBA00004123"/>
    </source>
</evidence>
<proteinExistence type="inferred from homology"/>
<organism evidence="6 7">
    <name type="scientific">Punica granatum</name>
    <name type="common">Pomegranate</name>
    <dbReference type="NCBI Taxonomy" id="22663"/>
    <lineage>
        <taxon>Eukaryota</taxon>
        <taxon>Viridiplantae</taxon>
        <taxon>Streptophyta</taxon>
        <taxon>Embryophyta</taxon>
        <taxon>Tracheophyta</taxon>
        <taxon>Spermatophyta</taxon>
        <taxon>Magnoliopsida</taxon>
        <taxon>eudicotyledons</taxon>
        <taxon>Gunneridae</taxon>
        <taxon>Pentapetalae</taxon>
        <taxon>rosids</taxon>
        <taxon>malvids</taxon>
        <taxon>Myrtales</taxon>
        <taxon>Lythraceae</taxon>
        <taxon>Punica</taxon>
    </lineage>
</organism>
<evidence type="ECO:0000313" key="6">
    <source>
        <dbReference type="EMBL" id="PKI79257.1"/>
    </source>
</evidence>